<reference evidence="1 2" key="1">
    <citation type="journal article" date="2023" name="Antonie Van Leeuwenhoek">
        <title>Unveiling the genomic potential of a novel thermostable glycoside hydrolases producing Neobacillus sedimentimangrovi UE25.</title>
        <authorList>
            <person name="Ejaz U."/>
            <person name="Saleem F."/>
            <person name="Rashid R."/>
            <person name="Hasan K.A."/>
            <person name="Syed M.N."/>
            <person name="Sohail M."/>
        </authorList>
    </citation>
    <scope>NUCLEOTIDE SEQUENCE [LARGE SCALE GENOMIC DNA]</scope>
    <source>
        <strain evidence="1 2">UE25</strain>
    </source>
</reference>
<protein>
    <recommendedName>
        <fullName evidence="3">SIS domain-containing protein</fullName>
    </recommendedName>
</protein>
<proteinExistence type="predicted"/>
<sequence>MKVLSNRGILIIAITGNEHSFLAKRAREVMKVSDRKLTQFKSPNEEELNLLSVVNTIYLAYSLLIK</sequence>
<gene>
    <name evidence="1" type="ORF">LRS37_15340</name>
</gene>
<evidence type="ECO:0008006" key="3">
    <source>
        <dbReference type="Google" id="ProtNLM"/>
    </source>
</evidence>
<evidence type="ECO:0000313" key="2">
    <source>
        <dbReference type="Proteomes" id="UP001162836"/>
    </source>
</evidence>
<accession>A0ABS8QM66</accession>
<comment type="caution">
    <text evidence="1">The sequence shown here is derived from an EMBL/GenBank/DDBJ whole genome shotgun (WGS) entry which is preliminary data.</text>
</comment>
<organism evidence="1 2">
    <name type="scientific">Neobacillus sedimentimangrovi</name>
    <dbReference type="NCBI Taxonomy" id="2699460"/>
    <lineage>
        <taxon>Bacteria</taxon>
        <taxon>Bacillati</taxon>
        <taxon>Bacillota</taxon>
        <taxon>Bacilli</taxon>
        <taxon>Bacillales</taxon>
        <taxon>Bacillaceae</taxon>
        <taxon>Neobacillus</taxon>
    </lineage>
</organism>
<dbReference type="Proteomes" id="UP001162836">
    <property type="component" value="Unassembled WGS sequence"/>
</dbReference>
<dbReference type="InterPro" id="IPR046348">
    <property type="entry name" value="SIS_dom_sf"/>
</dbReference>
<dbReference type="SUPFAM" id="SSF53697">
    <property type="entry name" value="SIS domain"/>
    <property type="match status" value="1"/>
</dbReference>
<keyword evidence="2" id="KW-1185">Reference proteome</keyword>
<dbReference type="EMBL" id="JAJODE010000061">
    <property type="protein sequence ID" value="MCD4840207.1"/>
    <property type="molecule type" value="Genomic_DNA"/>
</dbReference>
<name>A0ABS8QM66_9BACI</name>
<evidence type="ECO:0000313" key="1">
    <source>
        <dbReference type="EMBL" id="MCD4840207.1"/>
    </source>
</evidence>